<dbReference type="EC" id="2.7.7.7" evidence="1"/>
<dbReference type="InterPro" id="IPR027417">
    <property type="entry name" value="P-loop_NTPase"/>
</dbReference>
<protein>
    <submittedName>
        <fullName evidence="1">DNA polymerase III subunit delta</fullName>
        <ecNumber evidence="1">2.7.7.7</ecNumber>
    </submittedName>
</protein>
<gene>
    <name evidence="1" type="ORF">ACE1CI_01970</name>
</gene>
<keyword evidence="1" id="KW-0548">Nucleotidyltransferase</keyword>
<dbReference type="EMBL" id="JBHFNR010000015">
    <property type="protein sequence ID" value="MFB2891688.1"/>
    <property type="molecule type" value="Genomic_DNA"/>
</dbReference>
<dbReference type="RefSeq" id="WP_413261363.1">
    <property type="nucleotide sequence ID" value="NZ_JBHFNR010000015.1"/>
</dbReference>
<name>A0ABV4XIY9_9CYAN</name>
<comment type="caution">
    <text evidence="1">The sequence shown here is derived from an EMBL/GenBank/DDBJ whole genome shotgun (WGS) entry which is preliminary data.</text>
</comment>
<dbReference type="PANTHER" id="PTHR11669:SF8">
    <property type="entry name" value="DNA POLYMERASE III SUBUNIT DELTA"/>
    <property type="match status" value="1"/>
</dbReference>
<sequence length="345" mass="38312">MSILQFFPDPGDPTDTTGIAEKATFEPFFDEIVGQSTAIKLLQRAIATNRIPNAFLFAGPDGVGKRLTAKCFIQALFCHVLPVTKVSDCTQQIQQNNHPDVLWIEPTFVHSGEFINASNAVSQELTFKQPPVIRIFQVREIANFLAHPPLLASRQIVVIEGVHLMASAAAHALLKTLEEPGTATLILIAPHSESILPTIRSRCSLIPFRSLGQHQMCQVLENAGYSQILAYPEIIEMAQGCPGNAIAAWNHLAHIEQIDPTLLSVFSSNQTTSRLLQVAKTISQKLDISSQLWLLDYWQYQLCQAHRDRKITEFLSRIKDSLHLAQSQLVFEVCLLKLAEIVSTS</sequence>
<dbReference type="InterPro" id="IPR050238">
    <property type="entry name" value="DNA_Rep/Repair_Clamp_Loader"/>
</dbReference>
<dbReference type="NCBIfam" id="NF005638">
    <property type="entry name" value="PRK07399.1"/>
    <property type="match status" value="1"/>
</dbReference>
<accession>A0ABV4XIY9</accession>
<proteinExistence type="predicted"/>
<dbReference type="PANTHER" id="PTHR11669">
    <property type="entry name" value="REPLICATION FACTOR C / DNA POLYMERASE III GAMMA-TAU SUBUNIT"/>
    <property type="match status" value="1"/>
</dbReference>
<reference evidence="1 2" key="1">
    <citation type="submission" date="2024-09" db="EMBL/GenBank/DDBJ databases">
        <title>Floridaenema gen nov. (Aerosakkonemataceae, Aerosakkonematales ord. nov., Cyanobacteria) from benthic tropical and subtropical fresh waters, with the description of four new species.</title>
        <authorList>
            <person name="Moretto J.A."/>
            <person name="Berthold D.E."/>
            <person name="Lefler F.W."/>
            <person name="Huang I.-S."/>
            <person name="Laughinghouse H. IV."/>
        </authorList>
    </citation>
    <scope>NUCLEOTIDE SEQUENCE [LARGE SCALE GENOMIC DNA]</scope>
    <source>
        <strain evidence="1 2">BLCC-F50</strain>
    </source>
</reference>
<dbReference type="SUPFAM" id="SSF52540">
    <property type="entry name" value="P-loop containing nucleoside triphosphate hydrolases"/>
    <property type="match status" value="1"/>
</dbReference>
<dbReference type="GO" id="GO:0003887">
    <property type="term" value="F:DNA-directed DNA polymerase activity"/>
    <property type="evidence" value="ECO:0007669"/>
    <property type="project" value="UniProtKB-EC"/>
</dbReference>
<keyword evidence="2" id="KW-1185">Reference proteome</keyword>
<dbReference type="Pfam" id="PF13177">
    <property type="entry name" value="DNA_pol3_delta2"/>
    <property type="match status" value="1"/>
</dbReference>
<evidence type="ECO:0000313" key="1">
    <source>
        <dbReference type="EMBL" id="MFB2891688.1"/>
    </source>
</evidence>
<evidence type="ECO:0000313" key="2">
    <source>
        <dbReference type="Proteomes" id="UP001576784"/>
    </source>
</evidence>
<dbReference type="Gene3D" id="3.40.50.300">
    <property type="entry name" value="P-loop containing nucleotide triphosphate hydrolases"/>
    <property type="match status" value="1"/>
</dbReference>
<keyword evidence="1" id="KW-0808">Transferase</keyword>
<organism evidence="1 2">
    <name type="scientific">Floridaenema flaviceps BLCC-F50</name>
    <dbReference type="NCBI Taxonomy" id="3153642"/>
    <lineage>
        <taxon>Bacteria</taxon>
        <taxon>Bacillati</taxon>
        <taxon>Cyanobacteriota</taxon>
        <taxon>Cyanophyceae</taxon>
        <taxon>Oscillatoriophycideae</taxon>
        <taxon>Aerosakkonematales</taxon>
        <taxon>Aerosakkonemataceae</taxon>
        <taxon>Floridanema</taxon>
        <taxon>Floridanema flaviceps</taxon>
    </lineage>
</organism>
<dbReference type="Proteomes" id="UP001576784">
    <property type="component" value="Unassembled WGS sequence"/>
</dbReference>